<proteinExistence type="predicted"/>
<dbReference type="STRING" id="127582.A0A2Y9DA55"/>
<feature type="compositionally biased region" description="Basic and acidic residues" evidence="1">
    <location>
        <begin position="127"/>
        <end position="143"/>
    </location>
</feature>
<feature type="compositionally biased region" description="Polar residues" evidence="1">
    <location>
        <begin position="17"/>
        <end position="26"/>
    </location>
</feature>
<dbReference type="PANTHER" id="PTHR23006:SF0">
    <property type="entry name" value="GLUTAMATE-RICH PROTEIN 5"/>
    <property type="match status" value="1"/>
</dbReference>
<feature type="region of interest" description="Disordered" evidence="1">
    <location>
        <begin position="80"/>
        <end position="225"/>
    </location>
</feature>
<accession>A0A2Y9DA55</accession>
<evidence type="ECO:0000313" key="3">
    <source>
        <dbReference type="RefSeq" id="XP_004370879.3"/>
    </source>
</evidence>
<reference evidence="3" key="1">
    <citation type="submission" date="2025-08" db="UniProtKB">
        <authorList>
            <consortium name="RefSeq"/>
        </authorList>
    </citation>
    <scope>IDENTIFICATION</scope>
</reference>
<sequence>MGCSSSALNKAGDSSKFRNVTSNECFPTTEESESCFAQPKPCKMGKESTFYGNAQKESFPPLEKLEISATSTANGVKSLYEHPLASTRKDVADQPGSTGKELADQPGSTEKTQLLEGPQDSGPPQPHGKDDTPGTEEKKKDMEAATAAQPLKGNAETETSGTDAEGQPLRTVGEKPSPGTVEGTENPQTDKEVKPLGTSEKIHPLETAGELQTQEIAEKDDQPQLPEIVPIENESSEILEGSQIVETAVENDTLHKAPEVPGSIEQIQPEAIVGSMEHPAGIIEAEANVEMVREIHTNEKDQHIEGETGEKVETDMENDKVSEGAETKEEETGEAVDPSAAT</sequence>
<dbReference type="CTD" id="203111"/>
<dbReference type="FunCoup" id="A0A2Y9DA55">
    <property type="interactions" value="262"/>
</dbReference>
<dbReference type="PANTHER" id="PTHR23006">
    <property type="entry name" value="GLUTAMATE-RICH PROTEIN 5"/>
    <property type="match status" value="1"/>
</dbReference>
<protein>
    <submittedName>
        <fullName evidence="3">Glutamate-rich protein 5</fullName>
    </submittedName>
</protein>
<dbReference type="KEGG" id="tmu:101358903"/>
<feature type="region of interest" description="Disordered" evidence="1">
    <location>
        <begin position="1"/>
        <end position="41"/>
    </location>
</feature>
<dbReference type="RefSeq" id="XP_004370879.3">
    <property type="nucleotide sequence ID" value="XM_004370822.3"/>
</dbReference>
<dbReference type="InParanoid" id="A0A2Y9DA55"/>
<dbReference type="Proteomes" id="UP000248480">
    <property type="component" value="Unplaced"/>
</dbReference>
<organism evidence="2 3">
    <name type="scientific">Trichechus manatus latirostris</name>
    <name type="common">Florida manatee</name>
    <dbReference type="NCBI Taxonomy" id="127582"/>
    <lineage>
        <taxon>Eukaryota</taxon>
        <taxon>Metazoa</taxon>
        <taxon>Chordata</taxon>
        <taxon>Craniata</taxon>
        <taxon>Vertebrata</taxon>
        <taxon>Euteleostomi</taxon>
        <taxon>Mammalia</taxon>
        <taxon>Eutheria</taxon>
        <taxon>Afrotheria</taxon>
        <taxon>Sirenia</taxon>
        <taxon>Trichechidae</taxon>
        <taxon>Trichechus</taxon>
    </lineage>
</organism>
<keyword evidence="2" id="KW-1185">Reference proteome</keyword>
<feature type="compositionally biased region" description="Basic and acidic residues" evidence="1">
    <location>
        <begin position="188"/>
        <end position="204"/>
    </location>
</feature>
<dbReference type="InterPro" id="IPR027856">
    <property type="entry name" value="Glu-rich_5"/>
</dbReference>
<name>A0A2Y9DA55_TRIMA</name>
<gene>
    <name evidence="3" type="primary">ERICH5</name>
</gene>
<dbReference type="AlphaFoldDB" id="A0A2Y9DA55"/>
<evidence type="ECO:0000256" key="1">
    <source>
        <dbReference type="SAM" id="MobiDB-lite"/>
    </source>
</evidence>
<feature type="compositionally biased region" description="Basic and acidic residues" evidence="1">
    <location>
        <begin position="296"/>
        <end position="327"/>
    </location>
</feature>
<feature type="region of interest" description="Disordered" evidence="1">
    <location>
        <begin position="296"/>
        <end position="342"/>
    </location>
</feature>
<evidence type="ECO:0000313" key="2">
    <source>
        <dbReference type="Proteomes" id="UP000248480"/>
    </source>
</evidence>
<dbReference type="GeneID" id="101358903"/>